<evidence type="ECO:0000313" key="1">
    <source>
        <dbReference type="EMBL" id="KKN56441.1"/>
    </source>
</evidence>
<comment type="caution">
    <text evidence="1">The sequence shown here is derived from an EMBL/GenBank/DDBJ whole genome shotgun (WGS) entry which is preliminary data.</text>
</comment>
<accession>A0A0F9U564</accession>
<name>A0A0F9U564_9ZZZZ</name>
<dbReference type="EMBL" id="LAZR01000843">
    <property type="protein sequence ID" value="KKN56441.1"/>
    <property type="molecule type" value="Genomic_DNA"/>
</dbReference>
<protein>
    <submittedName>
        <fullName evidence="1">Uncharacterized protein</fullName>
    </submittedName>
</protein>
<organism evidence="1">
    <name type="scientific">marine sediment metagenome</name>
    <dbReference type="NCBI Taxonomy" id="412755"/>
    <lineage>
        <taxon>unclassified sequences</taxon>
        <taxon>metagenomes</taxon>
        <taxon>ecological metagenomes</taxon>
    </lineage>
</organism>
<dbReference type="AlphaFoldDB" id="A0A0F9U564"/>
<sequence length="54" mass="6609">MKQVKYYKSRIERVCEMCQKPIRKGNLYRMIRHLSETAWPICFNCDKTEPISWV</sequence>
<proteinExistence type="predicted"/>
<reference evidence="1" key="1">
    <citation type="journal article" date="2015" name="Nature">
        <title>Complex archaea that bridge the gap between prokaryotes and eukaryotes.</title>
        <authorList>
            <person name="Spang A."/>
            <person name="Saw J.H."/>
            <person name="Jorgensen S.L."/>
            <person name="Zaremba-Niedzwiedzka K."/>
            <person name="Martijn J."/>
            <person name="Lind A.E."/>
            <person name="van Eijk R."/>
            <person name="Schleper C."/>
            <person name="Guy L."/>
            <person name="Ettema T.J."/>
        </authorList>
    </citation>
    <scope>NUCLEOTIDE SEQUENCE</scope>
</reference>
<gene>
    <name evidence="1" type="ORF">LCGC14_0572140</name>
</gene>